<feature type="transmembrane region" description="Helical" evidence="1">
    <location>
        <begin position="167"/>
        <end position="185"/>
    </location>
</feature>
<organism evidence="2 3">
    <name type="scientific">Urochloa decumbens</name>
    <dbReference type="NCBI Taxonomy" id="240449"/>
    <lineage>
        <taxon>Eukaryota</taxon>
        <taxon>Viridiplantae</taxon>
        <taxon>Streptophyta</taxon>
        <taxon>Embryophyta</taxon>
        <taxon>Tracheophyta</taxon>
        <taxon>Spermatophyta</taxon>
        <taxon>Magnoliopsida</taxon>
        <taxon>Liliopsida</taxon>
        <taxon>Poales</taxon>
        <taxon>Poaceae</taxon>
        <taxon>PACMAD clade</taxon>
        <taxon>Panicoideae</taxon>
        <taxon>Panicodae</taxon>
        <taxon>Paniceae</taxon>
        <taxon>Melinidinae</taxon>
        <taxon>Urochloa</taxon>
    </lineage>
</organism>
<keyword evidence="1" id="KW-1133">Transmembrane helix</keyword>
<name>A0ABC9D4X0_9POAL</name>
<reference evidence="2" key="1">
    <citation type="submission" date="2024-10" db="EMBL/GenBank/DDBJ databases">
        <authorList>
            <person name="Ryan C."/>
        </authorList>
    </citation>
    <scope>NUCLEOTIDE SEQUENCE [LARGE SCALE GENOMIC DNA]</scope>
</reference>
<keyword evidence="1" id="KW-0472">Membrane</keyword>
<feature type="transmembrane region" description="Helical" evidence="1">
    <location>
        <begin position="201"/>
        <end position="222"/>
    </location>
</feature>
<protein>
    <submittedName>
        <fullName evidence="2">Uncharacterized protein</fullName>
    </submittedName>
</protein>
<gene>
    <name evidence="2" type="ORF">URODEC1_LOCUS81770</name>
</gene>
<dbReference type="EMBL" id="OZ075141">
    <property type="protein sequence ID" value="CAL5031583.1"/>
    <property type="molecule type" value="Genomic_DNA"/>
</dbReference>
<evidence type="ECO:0000256" key="1">
    <source>
        <dbReference type="SAM" id="Phobius"/>
    </source>
</evidence>
<dbReference type="PANTHER" id="PTHR38543:SF1">
    <property type="entry name" value="OS04G0465800 PROTEIN"/>
    <property type="match status" value="1"/>
</dbReference>
<sequence>MPGPGAHLLYALSGGAALSRLAGPGPEGRRFGPHHCAVYAANAFLGPDLGSFAEWLCSFLPSSGSASAAGDLAMAAVHDPFYYPLILGLPLAWAYAWISRRLLRAGVLDSPAGVPLNKVQCFLLISAGSLSHFFLDHLFEENGHSRMYTWILSTGWWKGRAPINPDAVVVVGLLCTCLIGGFVYINRVKHGKSAAEKSNQSFFLILVIATLYCMWCASQIYLRRPPQPAIGEEADFGVIIFLAIYLFLPHGLCALSMNQKDYTDALNELPLR</sequence>
<dbReference type="PANTHER" id="PTHR38543">
    <property type="entry name" value="OS04G0465800 PROTEIN"/>
    <property type="match status" value="1"/>
</dbReference>
<accession>A0ABC9D4X0</accession>
<proteinExistence type="predicted"/>
<feature type="transmembrane region" description="Helical" evidence="1">
    <location>
        <begin position="234"/>
        <end position="255"/>
    </location>
</feature>
<feature type="transmembrane region" description="Helical" evidence="1">
    <location>
        <begin position="81"/>
        <end position="98"/>
    </location>
</feature>
<evidence type="ECO:0000313" key="3">
    <source>
        <dbReference type="Proteomes" id="UP001497457"/>
    </source>
</evidence>
<keyword evidence="3" id="KW-1185">Reference proteome</keyword>
<dbReference type="AlphaFoldDB" id="A0ABC9D4X0"/>
<evidence type="ECO:0000313" key="2">
    <source>
        <dbReference type="EMBL" id="CAL5031583.1"/>
    </source>
</evidence>
<dbReference type="Proteomes" id="UP001497457">
    <property type="component" value="Chromosome 31b"/>
</dbReference>
<keyword evidence="1" id="KW-0812">Transmembrane</keyword>